<reference evidence="2" key="1">
    <citation type="submission" date="2021-01" db="EMBL/GenBank/DDBJ databases">
        <authorList>
            <person name="Corre E."/>
            <person name="Pelletier E."/>
            <person name="Niang G."/>
            <person name="Scheremetjew M."/>
            <person name="Finn R."/>
            <person name="Kale V."/>
            <person name="Holt S."/>
            <person name="Cochrane G."/>
            <person name="Meng A."/>
            <person name="Brown T."/>
            <person name="Cohen L."/>
        </authorList>
    </citation>
    <scope>NUCLEOTIDE SEQUENCE</scope>
    <source>
        <strain evidence="2">CCMP3346</strain>
    </source>
</reference>
<accession>A0A7S1KFI5</accession>
<name>A0A7S1KFI5_9ALVE</name>
<dbReference type="AlphaFoldDB" id="A0A7S1KFI5"/>
<feature type="region of interest" description="Disordered" evidence="1">
    <location>
        <begin position="1"/>
        <end position="57"/>
    </location>
</feature>
<protein>
    <submittedName>
        <fullName evidence="2">Uncharacterized protein</fullName>
    </submittedName>
</protein>
<organism evidence="2">
    <name type="scientific">Vitrella brassicaformis</name>
    <dbReference type="NCBI Taxonomy" id="1169539"/>
    <lineage>
        <taxon>Eukaryota</taxon>
        <taxon>Sar</taxon>
        <taxon>Alveolata</taxon>
        <taxon>Colpodellida</taxon>
        <taxon>Vitrellaceae</taxon>
        <taxon>Vitrella</taxon>
    </lineage>
</organism>
<sequence length="125" mass="14089">MRWSAPYGSPYSNRSHDTYAQKHTKDLVQPLMPYKSIDRRRRGSSVPGHPSSTPNLLHTLTYAPLNQQCNALPQNDTHSCLSVCLSVCHLCVDQNNGTPRNRSAMLTSSQRGVLQMQLSVIKRQR</sequence>
<proteinExistence type="predicted"/>
<gene>
    <name evidence="2" type="ORF">VBRA1451_LOCUS27559</name>
</gene>
<dbReference type="EMBL" id="HBGB01046908">
    <property type="protein sequence ID" value="CAD9072476.1"/>
    <property type="molecule type" value="Transcribed_RNA"/>
</dbReference>
<evidence type="ECO:0000313" key="2">
    <source>
        <dbReference type="EMBL" id="CAD9072476.1"/>
    </source>
</evidence>
<evidence type="ECO:0000256" key="1">
    <source>
        <dbReference type="SAM" id="MobiDB-lite"/>
    </source>
</evidence>
<feature type="compositionally biased region" description="Basic and acidic residues" evidence="1">
    <location>
        <begin position="14"/>
        <end position="26"/>
    </location>
</feature>